<sequence length="64" mass="6805">MRRFGSGYLPDAPARQEGEGRHAPLPVVSSAQWSTAAPAPFGTRMLSTSSRISFGGSLVAWLTK</sequence>
<evidence type="ECO:0000313" key="3">
    <source>
        <dbReference type="Proteomes" id="UP001239909"/>
    </source>
</evidence>
<reference evidence="2 3" key="1">
    <citation type="submission" date="2023-04" db="EMBL/GenBank/DDBJ databases">
        <title>Marinoamorphus aggregata gen. nov., sp. Nov., isolate from tissue of brittle star Ophioplocus japonicus.</title>
        <authorList>
            <person name="Kawano K."/>
            <person name="Sawayama S."/>
            <person name="Nakagawa S."/>
        </authorList>
    </citation>
    <scope>NUCLEOTIDE SEQUENCE [LARGE SCALE GENOMIC DNA]</scope>
    <source>
        <strain evidence="2 3">NKW23</strain>
    </source>
</reference>
<protein>
    <submittedName>
        <fullName evidence="2">Uncharacterized protein</fullName>
    </submittedName>
</protein>
<dbReference type="Proteomes" id="UP001239909">
    <property type="component" value="Unassembled WGS sequence"/>
</dbReference>
<keyword evidence="3" id="KW-1185">Reference proteome</keyword>
<organism evidence="2 3">
    <name type="scientific">Paralimibaculum aggregatum</name>
    <dbReference type="NCBI Taxonomy" id="3036245"/>
    <lineage>
        <taxon>Bacteria</taxon>
        <taxon>Pseudomonadati</taxon>
        <taxon>Pseudomonadota</taxon>
        <taxon>Alphaproteobacteria</taxon>
        <taxon>Rhodobacterales</taxon>
        <taxon>Paracoccaceae</taxon>
        <taxon>Paralimibaculum</taxon>
    </lineage>
</organism>
<dbReference type="EMBL" id="BSYI01000002">
    <property type="protein sequence ID" value="GMG81034.1"/>
    <property type="molecule type" value="Genomic_DNA"/>
</dbReference>
<proteinExistence type="predicted"/>
<feature type="region of interest" description="Disordered" evidence="1">
    <location>
        <begin position="1"/>
        <end position="26"/>
    </location>
</feature>
<evidence type="ECO:0000313" key="2">
    <source>
        <dbReference type="EMBL" id="GMG81034.1"/>
    </source>
</evidence>
<comment type="caution">
    <text evidence="2">The sequence shown here is derived from an EMBL/GenBank/DDBJ whole genome shotgun (WGS) entry which is preliminary data.</text>
</comment>
<gene>
    <name evidence="2" type="ORF">LNKW23_02460</name>
</gene>
<accession>A0ABQ6LCE1</accession>
<evidence type="ECO:0000256" key="1">
    <source>
        <dbReference type="SAM" id="MobiDB-lite"/>
    </source>
</evidence>
<name>A0ABQ6LCE1_9RHOB</name>